<evidence type="ECO:0000313" key="6">
    <source>
        <dbReference type="Proteomes" id="UP000229342"/>
    </source>
</evidence>
<dbReference type="AlphaFoldDB" id="A0A2H0KD33"/>
<reference evidence="5 6" key="1">
    <citation type="submission" date="2017-09" db="EMBL/GenBank/DDBJ databases">
        <title>Depth-based differentiation of microbial function through sediment-hosted aquifers and enrichment of novel symbionts in the deep terrestrial subsurface.</title>
        <authorList>
            <person name="Probst A.J."/>
            <person name="Ladd B."/>
            <person name="Jarett J.K."/>
            <person name="Geller-Mcgrath D.E."/>
            <person name="Sieber C.M."/>
            <person name="Emerson J.B."/>
            <person name="Anantharaman K."/>
            <person name="Thomas B.C."/>
            <person name="Malmstrom R."/>
            <person name="Stieglmeier M."/>
            <person name="Klingl A."/>
            <person name="Woyke T."/>
            <person name="Ryan C.M."/>
            <person name="Banfield J.F."/>
        </authorList>
    </citation>
    <scope>NUCLEOTIDE SEQUENCE [LARGE SCALE GENOMIC DNA]</scope>
    <source>
        <strain evidence="5">CG11_big_fil_rev_8_21_14_0_20_46_11</strain>
    </source>
</reference>
<dbReference type="GO" id="GO:0032259">
    <property type="term" value="P:methylation"/>
    <property type="evidence" value="ECO:0007669"/>
    <property type="project" value="UniProtKB-KW"/>
</dbReference>
<accession>A0A2H0KD33</accession>
<evidence type="ECO:0000256" key="1">
    <source>
        <dbReference type="ARBA" id="ARBA00022603"/>
    </source>
</evidence>
<evidence type="ECO:0000256" key="3">
    <source>
        <dbReference type="RuleBase" id="RU362026"/>
    </source>
</evidence>
<keyword evidence="2 5" id="KW-0808">Transferase</keyword>
<proteinExistence type="inferred from homology"/>
<name>A0A2H0KD33_9BACT</name>
<dbReference type="GO" id="GO:0003677">
    <property type="term" value="F:DNA binding"/>
    <property type="evidence" value="ECO:0007669"/>
    <property type="project" value="InterPro"/>
</dbReference>
<dbReference type="Pfam" id="PF01555">
    <property type="entry name" value="N6_N4_Mtase"/>
    <property type="match status" value="1"/>
</dbReference>
<keyword evidence="1 5" id="KW-0489">Methyltransferase</keyword>
<evidence type="ECO:0000259" key="4">
    <source>
        <dbReference type="Pfam" id="PF01555"/>
    </source>
</evidence>
<sequence length="486" mass="55151">MIWQRTRAQHSDAKSFGKVHDVILLYSKSNDFIFENQYVEHKPEYLKRFSKLDKDGRKYMLIPAHAAGAGPARNFFGKEVKPPAGRHWAYTQEKIDQLIKEDKIELTSNGTPSLRSYLDENKGAVVQSIWTDIIPLNPVARERVDYATQKPEALLERIITTSSKEDSIIFDCFAGSGTTAAVAERLGRKWIASDIGKPAIMVSRKRLIDQESKPFLYQSLGDYQREQLSQTMGSKYRIGDLAGVVMGLFGALPFPQEDNPNRNLGYMPRTKHLVYADSPNKLCGLSTLKRAQQLRDSHLGGWDKVTVLAWNFVTDIGQIIENLGDDKLEVLVIPPDLLDKLSSKATYKKLKDEGKIRFSSLQYITVKEPKVTASGNEDEIEVSLDNYMLLSPDALPLDDKNKEKLQEVIAKNPLDLIEYWSIDPDYDGEVFRSVWQDYRGNTENDEDPLRIVHTAKIRVPKKDGKRTIAVKAVDVFGWESEVIKEI</sequence>
<dbReference type="Gene3D" id="3.40.50.150">
    <property type="entry name" value="Vaccinia Virus protein VP39"/>
    <property type="match status" value="1"/>
</dbReference>
<feature type="domain" description="DNA methylase N-4/N-6" evidence="4">
    <location>
        <begin position="1"/>
        <end position="198"/>
    </location>
</feature>
<dbReference type="GO" id="GO:0008170">
    <property type="term" value="F:N-methyltransferase activity"/>
    <property type="evidence" value="ECO:0007669"/>
    <property type="project" value="InterPro"/>
</dbReference>
<comment type="similarity">
    <text evidence="3">Belongs to the N(4)/N(6)-methyltransferase family.</text>
</comment>
<evidence type="ECO:0000256" key="2">
    <source>
        <dbReference type="ARBA" id="ARBA00022679"/>
    </source>
</evidence>
<dbReference type="EMBL" id="PCVG01000008">
    <property type="protein sequence ID" value="PIQ69149.1"/>
    <property type="molecule type" value="Genomic_DNA"/>
</dbReference>
<gene>
    <name evidence="5" type="ORF">COV91_00310</name>
</gene>
<dbReference type="InterPro" id="IPR029063">
    <property type="entry name" value="SAM-dependent_MTases_sf"/>
</dbReference>
<comment type="caution">
    <text evidence="5">The sequence shown here is derived from an EMBL/GenBank/DDBJ whole genome shotgun (WGS) entry which is preliminary data.</text>
</comment>
<organism evidence="5 6">
    <name type="scientific">Candidatus Taylorbacteria bacterium CG11_big_fil_rev_8_21_14_0_20_46_11</name>
    <dbReference type="NCBI Taxonomy" id="1975025"/>
    <lineage>
        <taxon>Bacteria</taxon>
        <taxon>Candidatus Tayloriibacteriota</taxon>
    </lineage>
</organism>
<dbReference type="PRINTS" id="PR00508">
    <property type="entry name" value="S21N4MTFRASE"/>
</dbReference>
<dbReference type="EC" id="2.1.1.-" evidence="3"/>
<protein>
    <recommendedName>
        <fullName evidence="3">Methyltransferase</fullName>
        <ecNumber evidence="3">2.1.1.-</ecNumber>
    </recommendedName>
</protein>
<dbReference type="Proteomes" id="UP000229342">
    <property type="component" value="Unassembled WGS sequence"/>
</dbReference>
<dbReference type="SUPFAM" id="SSF53335">
    <property type="entry name" value="S-adenosyl-L-methionine-dependent methyltransferases"/>
    <property type="match status" value="1"/>
</dbReference>
<dbReference type="InterPro" id="IPR002941">
    <property type="entry name" value="DNA_methylase_N4/N6"/>
</dbReference>
<evidence type="ECO:0000313" key="5">
    <source>
        <dbReference type="EMBL" id="PIQ69149.1"/>
    </source>
</evidence>
<dbReference type="InterPro" id="IPR001091">
    <property type="entry name" value="RM_Methyltransferase"/>
</dbReference>